<dbReference type="Proteomes" id="UP000241203">
    <property type="component" value="Unassembled WGS sequence"/>
</dbReference>
<dbReference type="Proteomes" id="UP000268291">
    <property type="component" value="Unassembled WGS sequence"/>
</dbReference>
<reference evidence="2 4" key="1">
    <citation type="submission" date="2018-03" db="EMBL/GenBank/DDBJ databases">
        <title>Genomic Encyclopedia of Archaeal and Bacterial Type Strains, Phase II (KMG-II): from individual species to whole genera.</title>
        <authorList>
            <person name="Goeker M."/>
        </authorList>
    </citation>
    <scope>NUCLEOTIDE SEQUENCE [LARGE SCALE GENOMIC DNA]</scope>
    <source>
        <strain evidence="2 4">DSM 21548</strain>
    </source>
</reference>
<dbReference type="RefSeq" id="WP_106562769.1">
    <property type="nucleotide sequence ID" value="NZ_PYAU01000001.1"/>
</dbReference>
<dbReference type="PROSITE" id="PS51257">
    <property type="entry name" value="PROKAR_LIPOPROTEIN"/>
    <property type="match status" value="1"/>
</dbReference>
<keyword evidence="1" id="KW-0732">Signal</keyword>
<accession>A0A2P8GUL9</accession>
<sequence length="200" mass="21471">MRTRKRRARIVLGLGAIALTCSAAGCTTASDGRAVSDDPTSIAAAPPTPFSGPWAELLTMTYGEVGPVEQDALEDGVIDEQEYAYFSDRIVECLADLGVEASFSDGSTLDYTTPDSVGEERIDACLADNGIKLLTAHDAIERNPENLDESTIMVECLQRVGLVGRDYTPDDYDDGIDLTAMSDDEDFEGCLADPLAYREG</sequence>
<name>A0A2P8GUL9_9MICO</name>
<evidence type="ECO:0000313" key="2">
    <source>
        <dbReference type="EMBL" id="PSL37651.1"/>
    </source>
</evidence>
<evidence type="ECO:0000256" key="1">
    <source>
        <dbReference type="SAM" id="SignalP"/>
    </source>
</evidence>
<reference evidence="3 5" key="2">
    <citation type="submission" date="2018-12" db="EMBL/GenBank/DDBJ databases">
        <authorList>
            <person name="hu s."/>
            <person name="Xu Y."/>
            <person name="Xu B."/>
            <person name="Li F."/>
        </authorList>
    </citation>
    <scope>NUCLEOTIDE SEQUENCE [LARGE SCALE GENOMIC DNA]</scope>
    <source>
        <strain evidence="3 5">KSW2-17</strain>
    </source>
</reference>
<gene>
    <name evidence="2" type="ORF">CLV49_1258</name>
    <name evidence="3" type="ORF">ELQ93_12905</name>
</gene>
<proteinExistence type="predicted"/>
<comment type="caution">
    <text evidence="2">The sequence shown here is derived from an EMBL/GenBank/DDBJ whole genome shotgun (WGS) entry which is preliminary data.</text>
</comment>
<protein>
    <submittedName>
        <fullName evidence="2">Uncharacterized protein</fullName>
    </submittedName>
</protein>
<dbReference type="AlphaFoldDB" id="A0A2P8GUL9"/>
<dbReference type="OrthoDB" id="3238883at2"/>
<dbReference type="EMBL" id="RZGY01000001">
    <property type="protein sequence ID" value="RUQ87752.1"/>
    <property type="molecule type" value="Genomic_DNA"/>
</dbReference>
<evidence type="ECO:0000313" key="5">
    <source>
        <dbReference type="Proteomes" id="UP000268291"/>
    </source>
</evidence>
<organism evidence="2 4">
    <name type="scientific">Labedella gwakjiensis</name>
    <dbReference type="NCBI Taxonomy" id="390269"/>
    <lineage>
        <taxon>Bacteria</taxon>
        <taxon>Bacillati</taxon>
        <taxon>Actinomycetota</taxon>
        <taxon>Actinomycetes</taxon>
        <taxon>Micrococcales</taxon>
        <taxon>Microbacteriaceae</taxon>
        <taxon>Labedella</taxon>
    </lineage>
</organism>
<feature type="chain" id="PRO_5038707340" evidence="1">
    <location>
        <begin position="24"/>
        <end position="200"/>
    </location>
</feature>
<keyword evidence="5" id="KW-1185">Reference proteome</keyword>
<dbReference type="EMBL" id="PYAU01000001">
    <property type="protein sequence ID" value="PSL37651.1"/>
    <property type="molecule type" value="Genomic_DNA"/>
</dbReference>
<feature type="signal peptide" evidence="1">
    <location>
        <begin position="1"/>
        <end position="23"/>
    </location>
</feature>
<evidence type="ECO:0000313" key="4">
    <source>
        <dbReference type="Proteomes" id="UP000241203"/>
    </source>
</evidence>
<evidence type="ECO:0000313" key="3">
    <source>
        <dbReference type="EMBL" id="RUQ87752.1"/>
    </source>
</evidence>